<dbReference type="AlphaFoldDB" id="A0A5N4E8S8"/>
<dbReference type="EMBL" id="JWIN03000004">
    <property type="protein sequence ID" value="KAB1279740.1"/>
    <property type="molecule type" value="Genomic_DNA"/>
</dbReference>
<evidence type="ECO:0000313" key="2">
    <source>
        <dbReference type="EMBL" id="KAB1279740.1"/>
    </source>
</evidence>
<dbReference type="Proteomes" id="UP000299084">
    <property type="component" value="Unassembled WGS sequence"/>
</dbReference>
<accession>A0A5N4E8S8</accession>
<feature type="compositionally biased region" description="Low complexity" evidence="1">
    <location>
        <begin position="58"/>
        <end position="69"/>
    </location>
</feature>
<evidence type="ECO:0000256" key="1">
    <source>
        <dbReference type="SAM" id="MobiDB-lite"/>
    </source>
</evidence>
<sequence length="102" mass="11206">MQNCLAGCLHAGQPQDAATSSVHGVPTAEHQQQYQHRGIHPAGSQSRSFIQRCHSRRSSWPTTGSSSGPALFTRRLCSINLRTRGRRASMETQTPHSLSLQQ</sequence>
<reference evidence="2 3" key="1">
    <citation type="journal article" date="2019" name="Mol. Ecol. Resour.">
        <title>Improving Illumina assemblies with Hi-C and long reads: an example with the North African dromedary.</title>
        <authorList>
            <person name="Elbers J.P."/>
            <person name="Rogers M.F."/>
            <person name="Perelman P.L."/>
            <person name="Proskuryakova A.A."/>
            <person name="Serdyukova N.A."/>
            <person name="Johnson W.E."/>
            <person name="Horin P."/>
            <person name="Corander J."/>
            <person name="Murphy D."/>
            <person name="Burger P.A."/>
        </authorList>
    </citation>
    <scope>NUCLEOTIDE SEQUENCE [LARGE SCALE GENOMIC DNA]</scope>
    <source>
        <strain evidence="2">Drom800</strain>
        <tissue evidence="2">Blood</tissue>
    </source>
</reference>
<protein>
    <submittedName>
        <fullName evidence="2">Uncharacterized protein</fullName>
    </submittedName>
</protein>
<gene>
    <name evidence="2" type="ORF">Cadr_000015939</name>
</gene>
<comment type="caution">
    <text evidence="2">The sequence shown here is derived from an EMBL/GenBank/DDBJ whole genome shotgun (WGS) entry which is preliminary data.</text>
</comment>
<name>A0A5N4E8S8_CAMDR</name>
<feature type="region of interest" description="Disordered" evidence="1">
    <location>
        <begin position="12"/>
        <end position="69"/>
    </location>
</feature>
<keyword evidence="3" id="KW-1185">Reference proteome</keyword>
<organism evidence="2 3">
    <name type="scientific">Camelus dromedarius</name>
    <name type="common">Dromedary</name>
    <name type="synonym">Arabian camel</name>
    <dbReference type="NCBI Taxonomy" id="9838"/>
    <lineage>
        <taxon>Eukaryota</taxon>
        <taxon>Metazoa</taxon>
        <taxon>Chordata</taxon>
        <taxon>Craniata</taxon>
        <taxon>Vertebrata</taxon>
        <taxon>Euteleostomi</taxon>
        <taxon>Mammalia</taxon>
        <taxon>Eutheria</taxon>
        <taxon>Laurasiatheria</taxon>
        <taxon>Artiodactyla</taxon>
        <taxon>Tylopoda</taxon>
        <taxon>Camelidae</taxon>
        <taxon>Camelus</taxon>
    </lineage>
</organism>
<evidence type="ECO:0000313" key="3">
    <source>
        <dbReference type="Proteomes" id="UP000299084"/>
    </source>
</evidence>
<proteinExistence type="predicted"/>